<dbReference type="EMBL" id="LRDH01000067">
    <property type="protein sequence ID" value="PPV16723.1"/>
    <property type="molecule type" value="Genomic_DNA"/>
</dbReference>
<feature type="domain" description="SIS" evidence="5">
    <location>
        <begin position="110"/>
        <end position="247"/>
    </location>
</feature>
<dbReference type="PROSITE" id="PS51071">
    <property type="entry name" value="HTH_RPIR"/>
    <property type="match status" value="1"/>
</dbReference>
<protein>
    <submittedName>
        <fullName evidence="6">RpiR family transcriptional regulator</fullName>
    </submittedName>
</protein>
<dbReference type="RefSeq" id="WP_027634781.1">
    <property type="nucleotide sequence ID" value="NZ_CAVLFH010000002.1"/>
</dbReference>
<dbReference type="InterPro" id="IPR001347">
    <property type="entry name" value="SIS_dom"/>
</dbReference>
<dbReference type="SUPFAM" id="SSF46689">
    <property type="entry name" value="Homeodomain-like"/>
    <property type="match status" value="1"/>
</dbReference>
<dbReference type="PANTHER" id="PTHR30514:SF21">
    <property type="entry name" value="RPIR-FAMILY TRANSCRIPTIONAL REGULATOR"/>
    <property type="match status" value="1"/>
</dbReference>
<dbReference type="GO" id="GO:0097367">
    <property type="term" value="F:carbohydrate derivative binding"/>
    <property type="evidence" value="ECO:0007669"/>
    <property type="project" value="InterPro"/>
</dbReference>
<sequence length="247" mass="28844">MKFEDRVILNELKFTDTDDQIIEYIRKNKDKVLSQSIQDTAEQLYTVPNTIVRLSRKLGYNGFSELKFELKKEQEGRNSSSQIRFDSEEFISENIVKTMNMVDKEVIKKTIKKIKQSKNIHLLGMGDSIYFCELFAKNLKCLNKNAEFFNYRHDMIYNVEKCNEKDLYIVISVSGNTKELVEACEIAKGRGAYIISMTHLCENSISKLSDLNLFFWAPKKVINNYNVTDRVGIMLLIRMLSELIWTE</sequence>
<dbReference type="SUPFAM" id="SSF53697">
    <property type="entry name" value="SIS domain"/>
    <property type="match status" value="1"/>
</dbReference>
<dbReference type="InterPro" id="IPR047640">
    <property type="entry name" value="RpiR-like"/>
</dbReference>
<dbReference type="Pfam" id="PF01418">
    <property type="entry name" value="HTH_6"/>
    <property type="match status" value="1"/>
</dbReference>
<comment type="caution">
    <text evidence="6">The sequence shown here is derived from an EMBL/GenBank/DDBJ whole genome shotgun (WGS) entry which is preliminary data.</text>
</comment>
<evidence type="ECO:0000313" key="6">
    <source>
        <dbReference type="EMBL" id="PPV16723.1"/>
    </source>
</evidence>
<keyword evidence="2" id="KW-0238">DNA-binding</keyword>
<evidence type="ECO:0000259" key="4">
    <source>
        <dbReference type="PROSITE" id="PS51071"/>
    </source>
</evidence>
<reference evidence="6 7" key="1">
    <citation type="submission" date="2016-01" db="EMBL/GenBank/DDBJ databases">
        <title>Characterization of the Clostridium difficile lineages that are prevalent in Hong Kong and China.</title>
        <authorList>
            <person name="Kwok J.S.-L."/>
            <person name="Lam W.-Y."/>
            <person name="Ip M."/>
            <person name="Chan T.-F."/>
            <person name="Hawkey P.M."/>
            <person name="Tsui S.K.-W."/>
        </authorList>
    </citation>
    <scope>NUCLEOTIDE SEQUENCE [LARGE SCALE GENOMIC DNA]</scope>
    <source>
        <strain evidence="6 7">300064</strain>
    </source>
</reference>
<dbReference type="GO" id="GO:0003700">
    <property type="term" value="F:DNA-binding transcription factor activity"/>
    <property type="evidence" value="ECO:0007669"/>
    <property type="project" value="InterPro"/>
</dbReference>
<dbReference type="InterPro" id="IPR000281">
    <property type="entry name" value="HTH_RpiR"/>
</dbReference>
<dbReference type="Proteomes" id="UP000238081">
    <property type="component" value="Unassembled WGS sequence"/>
</dbReference>
<evidence type="ECO:0000313" key="7">
    <source>
        <dbReference type="Proteomes" id="UP000238081"/>
    </source>
</evidence>
<name>A0A2S7FDB2_CLOBU</name>
<dbReference type="InterPro" id="IPR009057">
    <property type="entry name" value="Homeodomain-like_sf"/>
</dbReference>
<feature type="domain" description="HTH rpiR-type" evidence="4">
    <location>
        <begin position="1"/>
        <end position="77"/>
    </location>
</feature>
<dbReference type="PROSITE" id="PS51464">
    <property type="entry name" value="SIS"/>
    <property type="match status" value="1"/>
</dbReference>
<evidence type="ECO:0000259" key="5">
    <source>
        <dbReference type="PROSITE" id="PS51464"/>
    </source>
</evidence>
<dbReference type="InterPro" id="IPR046348">
    <property type="entry name" value="SIS_dom_sf"/>
</dbReference>
<accession>A0A2S7FDB2</accession>
<dbReference type="PANTHER" id="PTHR30514">
    <property type="entry name" value="GLUCOKINASE"/>
    <property type="match status" value="1"/>
</dbReference>
<dbReference type="InterPro" id="IPR035472">
    <property type="entry name" value="RpiR-like_SIS"/>
</dbReference>
<gene>
    <name evidence="6" type="ORF">AWN73_09400</name>
</gene>
<dbReference type="Gene3D" id="1.10.10.10">
    <property type="entry name" value="Winged helix-like DNA-binding domain superfamily/Winged helix DNA-binding domain"/>
    <property type="match status" value="1"/>
</dbReference>
<evidence type="ECO:0000256" key="1">
    <source>
        <dbReference type="ARBA" id="ARBA00023015"/>
    </source>
</evidence>
<dbReference type="AlphaFoldDB" id="A0A2S7FDB2"/>
<keyword evidence="1" id="KW-0805">Transcription regulation</keyword>
<dbReference type="InterPro" id="IPR036388">
    <property type="entry name" value="WH-like_DNA-bd_sf"/>
</dbReference>
<evidence type="ECO:0000256" key="2">
    <source>
        <dbReference type="ARBA" id="ARBA00023125"/>
    </source>
</evidence>
<evidence type="ECO:0000256" key="3">
    <source>
        <dbReference type="ARBA" id="ARBA00023163"/>
    </source>
</evidence>
<keyword evidence="3" id="KW-0804">Transcription</keyword>
<dbReference type="Pfam" id="PF01380">
    <property type="entry name" value="SIS"/>
    <property type="match status" value="1"/>
</dbReference>
<organism evidence="6 7">
    <name type="scientific">Clostridium butyricum</name>
    <dbReference type="NCBI Taxonomy" id="1492"/>
    <lineage>
        <taxon>Bacteria</taxon>
        <taxon>Bacillati</taxon>
        <taxon>Bacillota</taxon>
        <taxon>Clostridia</taxon>
        <taxon>Eubacteriales</taxon>
        <taxon>Clostridiaceae</taxon>
        <taxon>Clostridium</taxon>
    </lineage>
</organism>
<proteinExistence type="predicted"/>
<dbReference type="CDD" id="cd05013">
    <property type="entry name" value="SIS_RpiR"/>
    <property type="match status" value="1"/>
</dbReference>
<dbReference type="GO" id="GO:1901135">
    <property type="term" value="P:carbohydrate derivative metabolic process"/>
    <property type="evidence" value="ECO:0007669"/>
    <property type="project" value="InterPro"/>
</dbReference>
<dbReference type="GO" id="GO:0003677">
    <property type="term" value="F:DNA binding"/>
    <property type="evidence" value="ECO:0007669"/>
    <property type="project" value="UniProtKB-KW"/>
</dbReference>
<dbReference type="Gene3D" id="3.40.50.10490">
    <property type="entry name" value="Glucose-6-phosphate isomerase like protein, domain 1"/>
    <property type="match status" value="1"/>
</dbReference>